<organism evidence="7 8">
    <name type="scientific">Lederbergia citrea</name>
    <dbReference type="NCBI Taxonomy" id="2833581"/>
    <lineage>
        <taxon>Bacteria</taxon>
        <taxon>Bacillati</taxon>
        <taxon>Bacillota</taxon>
        <taxon>Bacilli</taxon>
        <taxon>Bacillales</taxon>
        <taxon>Bacillaceae</taxon>
        <taxon>Lederbergia</taxon>
    </lineage>
</organism>
<dbReference type="RefSeq" id="WP_213098391.1">
    <property type="nucleotide sequence ID" value="NZ_JAGYPN010000002.1"/>
</dbReference>
<dbReference type="Pfam" id="PF04464">
    <property type="entry name" value="Glyphos_transf"/>
    <property type="match status" value="1"/>
</dbReference>
<dbReference type="InterPro" id="IPR051612">
    <property type="entry name" value="Teichoic_Acid_Biosynth"/>
</dbReference>
<comment type="similarity">
    <text evidence="2">Belongs to the CDP-glycerol glycerophosphotransferase family.</text>
</comment>
<dbReference type="PANTHER" id="PTHR37316:SF1">
    <property type="entry name" value="TEICHOIC ACID GLYCEROL-PHOSPHATE PRIMASE"/>
    <property type="match status" value="1"/>
</dbReference>
<evidence type="ECO:0000256" key="3">
    <source>
        <dbReference type="ARBA" id="ARBA00022475"/>
    </source>
</evidence>
<evidence type="ECO:0000256" key="5">
    <source>
        <dbReference type="ARBA" id="ARBA00022944"/>
    </source>
</evidence>
<dbReference type="Gene3D" id="3.40.50.12580">
    <property type="match status" value="1"/>
</dbReference>
<keyword evidence="6" id="KW-0472">Membrane</keyword>
<name>A0A942Z481_9BACI</name>
<evidence type="ECO:0000256" key="1">
    <source>
        <dbReference type="ARBA" id="ARBA00004202"/>
    </source>
</evidence>
<comment type="subcellular location">
    <subcellularLocation>
        <location evidence="1">Cell membrane</location>
        <topology evidence="1">Peripheral membrane protein</topology>
    </subcellularLocation>
</comment>
<keyword evidence="3" id="KW-1003">Cell membrane</keyword>
<reference evidence="7 8" key="1">
    <citation type="submission" date="2021-05" db="EMBL/GenBank/DDBJ databases">
        <title>Novel Bacillus species.</title>
        <authorList>
            <person name="Liu G."/>
        </authorList>
    </citation>
    <scope>NUCLEOTIDE SEQUENCE [LARGE SCALE GENOMIC DNA]</scope>
    <source>
        <strain evidence="7 8">FJAT-49682</strain>
    </source>
</reference>
<keyword evidence="4" id="KW-0808">Transferase</keyword>
<comment type="caution">
    <text evidence="7">The sequence shown here is derived from an EMBL/GenBank/DDBJ whole genome shotgun (WGS) entry which is preliminary data.</text>
</comment>
<protein>
    <submittedName>
        <fullName evidence="7">CDP-glycerol glycerophosphotransferase family protein</fullName>
    </submittedName>
</protein>
<accession>A0A942Z481</accession>
<sequence length="400" mass="47194">MIRDTLITFYLLCYKIFFNLFKLFPLKDKVTFVITFGDNSKYVYDEIKKQKRPVDIVVLYKGKSSAYFTSHNDVTLIPLDTFNIFDFFRRIFHLATSKYILIDNYFGFLAATNFKSGVECIQLWHASGAIKKFGAEDISVEKRSKRAQERFFRVYKNFHKVIVGSDVMADIFKSAFNLSDGNILRSGVPRTDFFYNEEIQNKMIEKMIERNPAIKNKKKILYAPTYRDQQLDHFQMELELDKMFDELGPNYIVLLRLHPAIKHVSNYSELYPGFVYDYSSSTYDINELLLISDYLITDYSSIPYEFSLLNKPMIFFAYDLDTYKKERGLWDDYEDMVPGPVVKKTVDIINLIKENQFDLEQVRNYAGKWNKYSTGNSSEKLVKYMFEKDSFAVRARGHYK</sequence>
<evidence type="ECO:0000313" key="8">
    <source>
        <dbReference type="Proteomes" id="UP000676456"/>
    </source>
</evidence>
<dbReference type="GO" id="GO:0019350">
    <property type="term" value="P:teichoic acid biosynthetic process"/>
    <property type="evidence" value="ECO:0007669"/>
    <property type="project" value="UniProtKB-KW"/>
</dbReference>
<evidence type="ECO:0000256" key="2">
    <source>
        <dbReference type="ARBA" id="ARBA00010488"/>
    </source>
</evidence>
<dbReference type="InterPro" id="IPR043148">
    <property type="entry name" value="TagF_C"/>
</dbReference>
<evidence type="ECO:0000256" key="4">
    <source>
        <dbReference type="ARBA" id="ARBA00022679"/>
    </source>
</evidence>
<dbReference type="PANTHER" id="PTHR37316">
    <property type="entry name" value="TEICHOIC ACID GLYCEROL-PHOSPHATE PRIMASE"/>
    <property type="match status" value="1"/>
</dbReference>
<evidence type="ECO:0000313" key="7">
    <source>
        <dbReference type="EMBL" id="MBS4223379.1"/>
    </source>
</evidence>
<evidence type="ECO:0000256" key="6">
    <source>
        <dbReference type="ARBA" id="ARBA00023136"/>
    </source>
</evidence>
<keyword evidence="5" id="KW-0777">Teichoic acid biosynthesis</keyword>
<dbReference type="InterPro" id="IPR043149">
    <property type="entry name" value="TagF_N"/>
</dbReference>
<proteinExistence type="inferred from homology"/>
<dbReference type="GO" id="GO:0047355">
    <property type="term" value="F:CDP-glycerol glycerophosphotransferase activity"/>
    <property type="evidence" value="ECO:0007669"/>
    <property type="project" value="InterPro"/>
</dbReference>
<keyword evidence="8" id="KW-1185">Reference proteome</keyword>
<dbReference type="EMBL" id="JAGYPN010000002">
    <property type="protein sequence ID" value="MBS4223379.1"/>
    <property type="molecule type" value="Genomic_DNA"/>
</dbReference>
<dbReference type="GO" id="GO:0005886">
    <property type="term" value="C:plasma membrane"/>
    <property type="evidence" value="ECO:0007669"/>
    <property type="project" value="UniProtKB-SubCell"/>
</dbReference>
<dbReference type="Gene3D" id="3.40.50.11820">
    <property type="match status" value="1"/>
</dbReference>
<dbReference type="SUPFAM" id="SSF53756">
    <property type="entry name" value="UDP-Glycosyltransferase/glycogen phosphorylase"/>
    <property type="match status" value="1"/>
</dbReference>
<gene>
    <name evidence="7" type="ORF">KHA91_11555</name>
</gene>
<dbReference type="Proteomes" id="UP000676456">
    <property type="component" value="Unassembled WGS sequence"/>
</dbReference>
<dbReference type="AlphaFoldDB" id="A0A942Z481"/>
<dbReference type="InterPro" id="IPR007554">
    <property type="entry name" value="Glycerophosphate_synth"/>
</dbReference>